<gene>
    <name evidence="3" type="ORF">DRE_01454</name>
</gene>
<evidence type="ECO:0000256" key="1">
    <source>
        <dbReference type="SAM" id="MobiDB-lite"/>
    </source>
</evidence>
<dbReference type="HOGENOM" id="CLU_444822_0_0_1"/>
<reference evidence="3 4" key="1">
    <citation type="submission" date="2013-05" db="EMBL/GenBank/DDBJ databases">
        <title>Drechslerella stenobrocha genome reveals carnivorous origination and mechanical trapping mechanism of predatory fungi.</title>
        <authorList>
            <person name="Liu X."/>
            <person name="Zhang W."/>
            <person name="Liu K."/>
        </authorList>
    </citation>
    <scope>NUCLEOTIDE SEQUENCE [LARGE SCALE GENOMIC DNA]</scope>
    <source>
        <strain evidence="3 4">248</strain>
    </source>
</reference>
<name>W7HU27_9PEZI</name>
<evidence type="ECO:0000313" key="3">
    <source>
        <dbReference type="EMBL" id="EWC43567.1"/>
    </source>
</evidence>
<feature type="signal peptide" evidence="2">
    <location>
        <begin position="1"/>
        <end position="30"/>
    </location>
</feature>
<proteinExistence type="predicted"/>
<feature type="region of interest" description="Disordered" evidence="1">
    <location>
        <begin position="149"/>
        <end position="168"/>
    </location>
</feature>
<dbReference type="Proteomes" id="UP000024837">
    <property type="component" value="Unassembled WGS sequence"/>
</dbReference>
<feature type="compositionally biased region" description="Polar residues" evidence="1">
    <location>
        <begin position="53"/>
        <end position="65"/>
    </location>
</feature>
<feature type="chain" id="PRO_5005378231" description="MACPF domain-containing protein" evidence="2">
    <location>
        <begin position="31"/>
        <end position="614"/>
    </location>
</feature>
<keyword evidence="4" id="KW-1185">Reference proteome</keyword>
<sequence>MPTKRESLRRPKWFLLTLLALKITCPFAEAADKLQPRSPVPTLTPGSDGISGSGMNDRQTGQYSGNFGVKDAPSSGMDTARFGTPGSGLETVRNRKTTTYLAQPNDPDTESDNTEYDFDSIPEPLLMRIYTSGLPEDAMMDLLRVAAGSTTPQGNNRRQNYGARTPDLSTLDLDASKIPYTGSAANTEPDEFLFPVSNKATDLANSFTKQLASGISALSGPSKDSAPLLNTVKSLFSTLGLRYPEPRKTILGDHRQLIFPDSSTASFDAANSVVPLIPQDESSAQYKQGFVITPSGISSATLKLNAIVDPHKDLIVAAQYEYLVQKASKWALINGVLFLAGTDYFVYVCQSPGQKSGFQLGLWTKFNQVSESCPPKTKFYYSGWDRVKSTKRLGTPAAEAGELRFNAGVAVTGKKDPLALNNRGFFASLYPTKNWQILWDTRRSDGDSGKVLSKLPLYQQMTTLPAYKTGEPSVVGANEDSPFWLSIGNVPRTGNPIEKGWTIKDVINGSPIQLQSFDPQSYPVPWFLTRVEPYTDPFGTARDQVSPGTDVVVASMDAQKIPGVWWFNKHDSKLYLYGTQYPKFMYTCRSSGAFLRVGTEGMAAAECKNDGENE</sequence>
<feature type="compositionally biased region" description="Acidic residues" evidence="1">
    <location>
        <begin position="107"/>
        <end position="118"/>
    </location>
</feature>
<dbReference type="AlphaFoldDB" id="W7HU27"/>
<feature type="region of interest" description="Disordered" evidence="1">
    <location>
        <begin position="36"/>
        <end position="118"/>
    </location>
</feature>
<accession>W7HU27</accession>
<organism evidence="3 4">
    <name type="scientific">Drechslerella stenobrocha 248</name>
    <dbReference type="NCBI Taxonomy" id="1043628"/>
    <lineage>
        <taxon>Eukaryota</taxon>
        <taxon>Fungi</taxon>
        <taxon>Dikarya</taxon>
        <taxon>Ascomycota</taxon>
        <taxon>Pezizomycotina</taxon>
        <taxon>Orbiliomycetes</taxon>
        <taxon>Orbiliales</taxon>
        <taxon>Orbiliaceae</taxon>
        <taxon>Drechslerella</taxon>
    </lineage>
</organism>
<feature type="compositionally biased region" description="Polar residues" evidence="1">
    <location>
        <begin position="149"/>
        <end position="159"/>
    </location>
</feature>
<dbReference type="EMBL" id="KI966457">
    <property type="protein sequence ID" value="EWC43567.1"/>
    <property type="molecule type" value="Genomic_DNA"/>
</dbReference>
<dbReference type="OrthoDB" id="5396273at2759"/>
<protein>
    <recommendedName>
        <fullName evidence="5">MACPF domain-containing protein</fullName>
    </recommendedName>
</protein>
<evidence type="ECO:0000256" key="2">
    <source>
        <dbReference type="SAM" id="SignalP"/>
    </source>
</evidence>
<keyword evidence="2" id="KW-0732">Signal</keyword>
<evidence type="ECO:0000313" key="4">
    <source>
        <dbReference type="Proteomes" id="UP000024837"/>
    </source>
</evidence>
<evidence type="ECO:0008006" key="5">
    <source>
        <dbReference type="Google" id="ProtNLM"/>
    </source>
</evidence>